<comment type="caution">
    <text evidence="2">The sequence shown here is derived from an EMBL/GenBank/DDBJ whole genome shotgun (WGS) entry which is preliminary data.</text>
</comment>
<gene>
    <name evidence="2" type="ORF">TH25_19325</name>
</gene>
<organism evidence="2 3">
    <name type="scientific">Thalassospira profundimaris</name>
    <dbReference type="NCBI Taxonomy" id="502049"/>
    <lineage>
        <taxon>Bacteria</taxon>
        <taxon>Pseudomonadati</taxon>
        <taxon>Pseudomonadota</taxon>
        <taxon>Alphaproteobacteria</taxon>
        <taxon>Rhodospirillales</taxon>
        <taxon>Thalassospiraceae</taxon>
        <taxon>Thalassospira</taxon>
    </lineage>
</organism>
<dbReference type="OrthoDB" id="5464529at2"/>
<dbReference type="EMBL" id="JPWH01000019">
    <property type="protein sequence ID" value="RCK44810.1"/>
    <property type="molecule type" value="Genomic_DNA"/>
</dbReference>
<evidence type="ECO:0000256" key="1">
    <source>
        <dbReference type="SAM" id="MobiDB-lite"/>
    </source>
</evidence>
<evidence type="ECO:0000313" key="2">
    <source>
        <dbReference type="EMBL" id="RCK44810.1"/>
    </source>
</evidence>
<feature type="region of interest" description="Disordered" evidence="1">
    <location>
        <begin position="70"/>
        <end position="92"/>
    </location>
</feature>
<dbReference type="Proteomes" id="UP000252517">
    <property type="component" value="Unassembled WGS sequence"/>
</dbReference>
<name>A0A367WW00_9PROT</name>
<dbReference type="NCBIfam" id="TIGR01551">
    <property type="entry name" value="major_capsid_P2"/>
    <property type="match status" value="1"/>
</dbReference>
<dbReference type="AlphaFoldDB" id="A0A367WW00"/>
<dbReference type="InterPro" id="IPR006441">
    <property type="entry name" value="Phage_P2_GpN"/>
</dbReference>
<dbReference type="RefSeq" id="WP_114089803.1">
    <property type="nucleotide sequence ID" value="NZ_JPWH01000019.1"/>
</dbReference>
<dbReference type="STRING" id="502049.TH15_00455"/>
<accession>A0A367WW00</accession>
<reference evidence="2 3" key="1">
    <citation type="submission" date="2014-07" db="EMBL/GenBank/DDBJ databases">
        <title>Draft genome sequence of Thalassospira profundimaris S25-3-2.</title>
        <authorList>
            <person name="Lai Q."/>
            <person name="Shao Z."/>
        </authorList>
    </citation>
    <scope>NUCLEOTIDE SEQUENCE [LARGE SCALE GENOMIC DNA]</scope>
    <source>
        <strain evidence="2 3">S25-3-2</strain>
    </source>
</reference>
<dbReference type="Pfam" id="PF05125">
    <property type="entry name" value="Phage_cap_P2"/>
    <property type="match status" value="1"/>
</dbReference>
<evidence type="ECO:0000313" key="3">
    <source>
        <dbReference type="Proteomes" id="UP000252517"/>
    </source>
</evidence>
<sequence length="335" mass="37578">MKNNTRNMFNAYAAHIAQLNGIDDATTKFSVEPTIEQKMEDRIQEQADFLQEINIVPVDEMSGEVIGLGIDNPVASRTDTTNKDRSPRPVGSMTRRTYTAKKTDFDTYITYKQLDTWAKFPDFQPRLRNKVIEQIARDRMMIGFNGLTAEPETDLASNPLLQDVNTGWLQHIRNDAGERVLDGIKVGDGGDYNNMDAFVFDAVNELLDPWYRDDSGLVAITGRALLSDKYLGLVNANDKPTEKIALRTLMSNKTLGNLPGMGVPFFPSRGILITKMSNLSIYWQTGSRRRQIADNPKRDRIEDFNSVNEAYVVEDFGACALLDNILLPDGAGGWK</sequence>
<proteinExistence type="predicted"/>
<protein>
    <submittedName>
        <fullName evidence="2">Capsid protein</fullName>
    </submittedName>
</protein>